<feature type="transmembrane region" description="Helical" evidence="9">
    <location>
        <begin position="20"/>
        <end position="41"/>
    </location>
</feature>
<dbReference type="AlphaFoldDB" id="A0A927ZN20"/>
<feature type="domain" description="Na+/H+ antiporter NhaC-like C-terminal" evidence="10">
    <location>
        <begin position="170"/>
        <end position="463"/>
    </location>
</feature>
<feature type="transmembrane region" description="Helical" evidence="9">
    <location>
        <begin position="85"/>
        <end position="108"/>
    </location>
</feature>
<dbReference type="GO" id="GO:0005886">
    <property type="term" value="C:plasma membrane"/>
    <property type="evidence" value="ECO:0007669"/>
    <property type="project" value="UniProtKB-SubCell"/>
</dbReference>
<evidence type="ECO:0000313" key="11">
    <source>
        <dbReference type="EMBL" id="MBE6061496.1"/>
    </source>
</evidence>
<keyword evidence="6 9" id="KW-1133">Transmembrane helix</keyword>
<evidence type="ECO:0000256" key="4">
    <source>
        <dbReference type="ARBA" id="ARBA00022475"/>
    </source>
</evidence>
<comment type="similarity">
    <text evidence="8">Belongs to the NhaC Na(+)/H(+) (TC 2.A.35) antiporter family.</text>
</comment>
<gene>
    <name evidence="11" type="primary">nhaC</name>
    <name evidence="11" type="ORF">E7215_15225</name>
</gene>
<feature type="transmembrane region" description="Helical" evidence="9">
    <location>
        <begin position="243"/>
        <end position="263"/>
    </location>
</feature>
<feature type="transmembrane region" description="Helical" evidence="9">
    <location>
        <begin position="147"/>
        <end position="173"/>
    </location>
</feature>
<feature type="transmembrane region" description="Helical" evidence="9">
    <location>
        <begin position="269"/>
        <end position="286"/>
    </location>
</feature>
<dbReference type="InterPro" id="IPR018461">
    <property type="entry name" value="Na/H_Antiport_NhaC-like_C"/>
</dbReference>
<sequence>MKEKKQKSSKISSPPRKPKVWQALIPILVLIISLSIAIIFYESSPHIPLIIAAAAATITALCIGFKWEDLEKGFIDTIQMSMQAIIILMIIGVLIGAWILSGTVPTMIYYGLKILSPGIFLVATCIICAIVSLATGSSWTTAGTVGIALIGVGIGLGIPTPMIAGAIISGAYFGDKMSPLSDTTNLAPAMAGSTLFDHIKHMFYTTTPSLIISLILFAILGMKYAGQELDVSKLNIIFDGLKASGVINPILLLPPIIVIILVIKKMPAIPGLLIGVATGVLLAVLVQGSNYGDIVNILNDGYVSETGVEIVDELLTRGGLQGMMYTVSLIICAMTFGGIMEKAGFLNVLAEKLLRLAVNTGSLVLITIISCIVVNILAGDQYLSIVIPGRMYKDEYAKRGLAPKNLSRALEDSGTLTSPFIPWNTCGAFMSTTLGVSCFLYAPFCFLNYINPIISIVYGYTGFSMEKLEDPEKLDKPVIKS</sequence>
<evidence type="ECO:0000256" key="5">
    <source>
        <dbReference type="ARBA" id="ARBA00022692"/>
    </source>
</evidence>
<evidence type="ECO:0000256" key="7">
    <source>
        <dbReference type="ARBA" id="ARBA00023136"/>
    </source>
</evidence>
<evidence type="ECO:0000259" key="10">
    <source>
        <dbReference type="Pfam" id="PF03553"/>
    </source>
</evidence>
<comment type="caution">
    <text evidence="11">The sequence shown here is derived from an EMBL/GenBank/DDBJ whole genome shotgun (WGS) entry which is preliminary data.</text>
</comment>
<dbReference type="InterPro" id="IPR004770">
    <property type="entry name" value="Na/H_antiport_NhaC"/>
</dbReference>
<reference evidence="11" key="1">
    <citation type="submission" date="2019-04" db="EMBL/GenBank/DDBJ databases">
        <title>Evolution of Biomass-Degrading Anaerobic Consortia Revealed by Metagenomics.</title>
        <authorList>
            <person name="Peng X."/>
        </authorList>
    </citation>
    <scope>NUCLEOTIDE SEQUENCE</scope>
    <source>
        <strain evidence="11">SIG254</strain>
    </source>
</reference>
<keyword evidence="4" id="KW-1003">Cell membrane</keyword>
<dbReference type="PANTHER" id="PTHR33451:SF3">
    <property type="entry name" value="MALATE-2H(+)_NA(+)-LACTATE ANTIPORTER"/>
    <property type="match status" value="1"/>
</dbReference>
<dbReference type="EMBL" id="SVCM01000175">
    <property type="protein sequence ID" value="MBE6061496.1"/>
    <property type="molecule type" value="Genomic_DNA"/>
</dbReference>
<keyword evidence="2" id="KW-0813">Transport</keyword>
<keyword evidence="5 9" id="KW-0812">Transmembrane</keyword>
<evidence type="ECO:0000256" key="1">
    <source>
        <dbReference type="ARBA" id="ARBA00004651"/>
    </source>
</evidence>
<evidence type="ECO:0000256" key="8">
    <source>
        <dbReference type="ARBA" id="ARBA00038435"/>
    </source>
</evidence>
<evidence type="ECO:0000256" key="2">
    <source>
        <dbReference type="ARBA" id="ARBA00022448"/>
    </source>
</evidence>
<evidence type="ECO:0000256" key="9">
    <source>
        <dbReference type="SAM" id="Phobius"/>
    </source>
</evidence>
<name>A0A927ZN20_9CLOT</name>
<feature type="transmembrane region" description="Helical" evidence="9">
    <location>
        <begin position="202"/>
        <end position="222"/>
    </location>
</feature>
<evidence type="ECO:0000313" key="12">
    <source>
        <dbReference type="Proteomes" id="UP000768462"/>
    </source>
</evidence>
<protein>
    <submittedName>
        <fullName evidence="11">Na+/H+ antiporter NhaC</fullName>
    </submittedName>
</protein>
<proteinExistence type="inferred from homology"/>
<keyword evidence="7 9" id="KW-0472">Membrane</keyword>
<dbReference type="NCBIfam" id="TIGR00931">
    <property type="entry name" value="antiport_nhaC"/>
    <property type="match status" value="1"/>
</dbReference>
<dbReference type="Pfam" id="PF03553">
    <property type="entry name" value="Na_H_antiporter"/>
    <property type="match status" value="1"/>
</dbReference>
<feature type="transmembrane region" description="Helical" evidence="9">
    <location>
        <begin position="114"/>
        <end position="135"/>
    </location>
</feature>
<dbReference type="PANTHER" id="PTHR33451">
    <property type="entry name" value="MALATE-2H(+)/NA(+)-LACTATE ANTIPORTER"/>
    <property type="match status" value="1"/>
</dbReference>
<feature type="transmembrane region" description="Helical" evidence="9">
    <location>
        <begin position="322"/>
        <end position="340"/>
    </location>
</feature>
<keyword evidence="3" id="KW-0050">Antiport</keyword>
<accession>A0A927ZN20</accession>
<evidence type="ECO:0000256" key="6">
    <source>
        <dbReference type="ARBA" id="ARBA00022989"/>
    </source>
</evidence>
<feature type="transmembrane region" description="Helical" evidence="9">
    <location>
        <begin position="360"/>
        <end position="383"/>
    </location>
</feature>
<feature type="transmembrane region" description="Helical" evidence="9">
    <location>
        <begin position="47"/>
        <end position="65"/>
    </location>
</feature>
<dbReference type="GO" id="GO:0015297">
    <property type="term" value="F:antiporter activity"/>
    <property type="evidence" value="ECO:0007669"/>
    <property type="project" value="UniProtKB-KW"/>
</dbReference>
<comment type="subcellular location">
    <subcellularLocation>
        <location evidence="1">Cell membrane</location>
        <topology evidence="1">Multi-pass membrane protein</topology>
    </subcellularLocation>
</comment>
<dbReference type="InterPro" id="IPR052180">
    <property type="entry name" value="NhaC_Na-H+_Antiporter"/>
</dbReference>
<evidence type="ECO:0000256" key="3">
    <source>
        <dbReference type="ARBA" id="ARBA00022449"/>
    </source>
</evidence>
<dbReference type="Proteomes" id="UP000768462">
    <property type="component" value="Unassembled WGS sequence"/>
</dbReference>
<organism evidence="11 12">
    <name type="scientific">Clostridium sulfidigenes</name>
    <dbReference type="NCBI Taxonomy" id="318464"/>
    <lineage>
        <taxon>Bacteria</taxon>
        <taxon>Bacillati</taxon>
        <taxon>Bacillota</taxon>
        <taxon>Clostridia</taxon>
        <taxon>Eubacteriales</taxon>
        <taxon>Clostridiaceae</taxon>
        <taxon>Clostridium</taxon>
    </lineage>
</organism>